<dbReference type="PANTHER" id="PTHR37332">
    <property type="entry name" value="EXPRESSED PROTEIN"/>
    <property type="match status" value="1"/>
</dbReference>
<feature type="region of interest" description="Disordered" evidence="1">
    <location>
        <begin position="197"/>
        <end position="218"/>
    </location>
</feature>
<dbReference type="OrthoDB" id="14339at2759"/>
<accession>A0A9W8A0J8</accession>
<evidence type="ECO:0000313" key="3">
    <source>
        <dbReference type="Proteomes" id="UP001150569"/>
    </source>
</evidence>
<name>A0A9W8A0J8_9FUNG</name>
<dbReference type="PANTHER" id="PTHR37332:SF1">
    <property type="entry name" value="ELMO DOMAIN-CONTAINING PROTEIN"/>
    <property type="match status" value="1"/>
</dbReference>
<comment type="caution">
    <text evidence="2">The sequence shown here is derived from an EMBL/GenBank/DDBJ whole genome shotgun (WGS) entry which is preliminary data.</text>
</comment>
<dbReference type="Proteomes" id="UP001150569">
    <property type="component" value="Unassembled WGS sequence"/>
</dbReference>
<reference evidence="2" key="1">
    <citation type="submission" date="2022-07" db="EMBL/GenBank/DDBJ databases">
        <title>Phylogenomic reconstructions and comparative analyses of Kickxellomycotina fungi.</title>
        <authorList>
            <person name="Reynolds N.K."/>
            <person name="Stajich J.E."/>
            <person name="Barry K."/>
            <person name="Grigoriev I.V."/>
            <person name="Crous P."/>
            <person name="Smith M.E."/>
        </authorList>
    </citation>
    <scope>NUCLEOTIDE SEQUENCE</scope>
    <source>
        <strain evidence="2">RSA 861</strain>
    </source>
</reference>
<proteinExistence type="predicted"/>
<feature type="compositionally biased region" description="Low complexity" evidence="1">
    <location>
        <begin position="201"/>
        <end position="210"/>
    </location>
</feature>
<dbReference type="AlphaFoldDB" id="A0A9W8A0J8"/>
<evidence type="ECO:0000313" key="2">
    <source>
        <dbReference type="EMBL" id="KAJ1915675.1"/>
    </source>
</evidence>
<organism evidence="2 3">
    <name type="scientific">Tieghemiomyces parasiticus</name>
    <dbReference type="NCBI Taxonomy" id="78921"/>
    <lineage>
        <taxon>Eukaryota</taxon>
        <taxon>Fungi</taxon>
        <taxon>Fungi incertae sedis</taxon>
        <taxon>Zoopagomycota</taxon>
        <taxon>Kickxellomycotina</taxon>
        <taxon>Dimargaritomycetes</taxon>
        <taxon>Dimargaritales</taxon>
        <taxon>Dimargaritaceae</taxon>
        <taxon>Tieghemiomyces</taxon>
    </lineage>
</organism>
<gene>
    <name evidence="2" type="ORF">IWQ60_008365</name>
</gene>
<keyword evidence="3" id="KW-1185">Reference proteome</keyword>
<protein>
    <submittedName>
        <fullName evidence="2">Uncharacterized protein</fullName>
    </submittedName>
</protein>
<evidence type="ECO:0000256" key="1">
    <source>
        <dbReference type="SAM" id="MobiDB-lite"/>
    </source>
</evidence>
<sequence length="343" mass="36100">MNSSSNGLPSTTGNAAADNAWETVRELIHKRIVTFIHLRRVVSSNPSLFFNCITIPPSELTAFYNSVRMRQRTHQYLTLGLSLGPILDISNPHDFLKALGSLMQEYQDYTAEAEKQKKKTFFRKSRGAEEALLSASSAGGMAQAASAAGNGGGVGSYVGSSLGLTGSQYGGPGVSNASSTTVASTMTAVVNNGPGGGSGGMMATSSTTLGATNVGNGGNSGGGGSGGAGFLPEGMQFNYLEARNFPFDMDFLHTFDTLCEVICLVYNRLSDMVSLVSQNQGLQDTLTKIDARFKKIIQTMLKELDELAKQTIQDEFAALSLCNTGKGGVLLGANSVPIWDSDI</sequence>
<dbReference type="EMBL" id="JANBPT010000619">
    <property type="protein sequence ID" value="KAJ1915675.1"/>
    <property type="molecule type" value="Genomic_DNA"/>
</dbReference>